<evidence type="ECO:0000256" key="13">
    <source>
        <dbReference type="ARBA" id="ARBA00048523"/>
    </source>
</evidence>
<keyword evidence="8 16" id="KW-0378">Hydrolase</keyword>
<dbReference type="InterPro" id="IPR004469">
    <property type="entry name" value="PSP"/>
</dbReference>
<dbReference type="EC" id="3.1.3.3" evidence="4"/>
<accession>A0A0B0H979</accession>
<name>A0A0B0H979_SOVGS</name>
<dbReference type="InterPro" id="IPR023214">
    <property type="entry name" value="HAD_sf"/>
</dbReference>
<dbReference type="InterPro" id="IPR036412">
    <property type="entry name" value="HAD-like_sf"/>
</dbReference>
<evidence type="ECO:0000256" key="5">
    <source>
        <dbReference type="ARBA" id="ARBA00015196"/>
    </source>
</evidence>
<gene>
    <name evidence="16" type="ORF">JV46_05880</name>
</gene>
<dbReference type="Gene3D" id="3.40.50.1000">
    <property type="entry name" value="HAD superfamily/HAD-like"/>
    <property type="match status" value="1"/>
</dbReference>
<evidence type="ECO:0000256" key="12">
    <source>
        <dbReference type="ARBA" id="ARBA00048138"/>
    </source>
</evidence>
<evidence type="ECO:0000256" key="7">
    <source>
        <dbReference type="ARBA" id="ARBA00022723"/>
    </source>
</evidence>
<comment type="catalytic activity">
    <reaction evidence="13">
        <text>O-phospho-D-serine + H2O = D-serine + phosphate</text>
        <dbReference type="Rhea" id="RHEA:24873"/>
        <dbReference type="ChEBI" id="CHEBI:15377"/>
        <dbReference type="ChEBI" id="CHEBI:35247"/>
        <dbReference type="ChEBI" id="CHEBI:43474"/>
        <dbReference type="ChEBI" id="CHEBI:58680"/>
        <dbReference type="EC" id="3.1.3.3"/>
    </reaction>
</comment>
<dbReference type="InterPro" id="IPR002912">
    <property type="entry name" value="ACT_dom"/>
</dbReference>
<keyword evidence="9" id="KW-0460">Magnesium</keyword>
<evidence type="ECO:0000256" key="2">
    <source>
        <dbReference type="ARBA" id="ARBA00005135"/>
    </source>
</evidence>
<dbReference type="PROSITE" id="PS51671">
    <property type="entry name" value="ACT"/>
    <property type="match status" value="1"/>
</dbReference>
<dbReference type="GO" id="GO:0000287">
    <property type="term" value="F:magnesium ion binding"/>
    <property type="evidence" value="ECO:0007669"/>
    <property type="project" value="TreeGrafter"/>
</dbReference>
<comment type="similarity">
    <text evidence="3">Belongs to the HAD-like hydrolase superfamily. SerB family.</text>
</comment>
<proteinExistence type="inferred from homology"/>
<dbReference type="Proteomes" id="UP000030856">
    <property type="component" value="Unassembled WGS sequence"/>
</dbReference>
<evidence type="ECO:0000313" key="16">
    <source>
        <dbReference type="EMBL" id="KHF25217.1"/>
    </source>
</evidence>
<dbReference type="SFLD" id="SFLDS00003">
    <property type="entry name" value="Haloacid_Dehalogenase"/>
    <property type="match status" value="1"/>
</dbReference>
<dbReference type="SFLD" id="SFLDG01137">
    <property type="entry name" value="C1.6.1:_Phosphoserine_Phosphat"/>
    <property type="match status" value="1"/>
</dbReference>
<protein>
    <recommendedName>
        <fullName evidence="5">Phosphoserine phosphatase</fullName>
        <ecNumber evidence="4">3.1.3.3</ecNumber>
    </recommendedName>
    <alternativeName>
        <fullName evidence="11">O-phosphoserine phosphohydrolase</fullName>
    </alternativeName>
</protein>
<dbReference type="SFLD" id="SFLDG01136">
    <property type="entry name" value="C1.6:_Phosphoserine_Phosphatas"/>
    <property type="match status" value="1"/>
</dbReference>
<dbReference type="NCBIfam" id="TIGR00338">
    <property type="entry name" value="serB"/>
    <property type="match status" value="1"/>
</dbReference>
<dbReference type="InterPro" id="IPR045865">
    <property type="entry name" value="ACT-like_dom_sf"/>
</dbReference>
<dbReference type="InterPro" id="IPR050582">
    <property type="entry name" value="HAD-like_SerB"/>
</dbReference>
<feature type="domain" description="ACT" evidence="15">
    <location>
        <begin position="22"/>
        <end position="92"/>
    </location>
</feature>
<sequence>MYLVPFTLYLEPNDKKMSEVLFLNINGPDHPGVTASFTKVLASHSVNILDIDQAVTHDYLSLGMSLEIPHGESSEPIMRELQELARQQGVSVWSTPIRLEDYEAWVARQGQPRYIVTLLGRKLSAANIAHVAEVAARYGVNIDMLRRLSGRFPLVHASEAESDSLRACVAFHLRGEVDDLESLRHDLLAITRDDEVDLSFQQDSLYRRHRRLIVFDMDSTLIQCEVIDELAKRAGSGEQVAAITEAAMRGEIGFDESFRQRLATLKGLDESVLQEIAETLPITEGADRLMRILKRLGYKIGILSGGFNYFANHLKERWDLDCVSANELDIVDGKLTGIVTGDIINGEKKAELLQKMTGHLGISMEQTIAVGDGANDLPMLGIAGLGVAFHAKPLVRESARHAISTLGLDSILYLLGVNDQEANA</sequence>
<dbReference type="SFLD" id="SFLDF00029">
    <property type="entry name" value="phosphoserine_phosphatase"/>
    <property type="match status" value="1"/>
</dbReference>
<dbReference type="SUPFAM" id="SSF56784">
    <property type="entry name" value="HAD-like"/>
    <property type="match status" value="1"/>
</dbReference>
<dbReference type="CDD" id="cd04870">
    <property type="entry name" value="ACT_PSP_1"/>
    <property type="match status" value="1"/>
</dbReference>
<organism evidence="16 17">
    <name type="scientific">Solemya velum gill symbiont</name>
    <dbReference type="NCBI Taxonomy" id="2340"/>
    <lineage>
        <taxon>Bacteria</taxon>
        <taxon>Pseudomonadati</taxon>
        <taxon>Pseudomonadota</taxon>
        <taxon>Gammaproteobacteria</taxon>
        <taxon>sulfur-oxidizing symbionts</taxon>
    </lineage>
</organism>
<dbReference type="eggNOG" id="COG0560">
    <property type="taxonomic scope" value="Bacteria"/>
</dbReference>
<dbReference type="PATRIC" id="fig|2340.3.peg.1844"/>
<dbReference type="PANTHER" id="PTHR43344:SF2">
    <property type="entry name" value="PHOSPHOSERINE PHOSPHATASE"/>
    <property type="match status" value="1"/>
</dbReference>
<dbReference type="CDD" id="cd04871">
    <property type="entry name" value="ACT_PSP_2"/>
    <property type="match status" value="1"/>
</dbReference>
<dbReference type="Pfam" id="PF13740">
    <property type="entry name" value="ACT_6"/>
    <property type="match status" value="1"/>
</dbReference>
<dbReference type="EMBL" id="JRAA01000002">
    <property type="protein sequence ID" value="KHF25217.1"/>
    <property type="molecule type" value="Genomic_DNA"/>
</dbReference>
<keyword evidence="10" id="KW-0718">Serine biosynthesis</keyword>
<evidence type="ECO:0000256" key="1">
    <source>
        <dbReference type="ARBA" id="ARBA00001946"/>
    </source>
</evidence>
<comment type="cofactor">
    <cofactor evidence="1">
        <name>Mg(2+)</name>
        <dbReference type="ChEBI" id="CHEBI:18420"/>
    </cofactor>
</comment>
<evidence type="ECO:0000256" key="6">
    <source>
        <dbReference type="ARBA" id="ARBA00022605"/>
    </source>
</evidence>
<keyword evidence="17" id="KW-1185">Reference proteome</keyword>
<dbReference type="UniPathway" id="UPA00135">
    <property type="reaction ID" value="UER00198"/>
</dbReference>
<keyword evidence="6" id="KW-0028">Amino-acid biosynthesis</keyword>
<dbReference type="GO" id="GO:0006564">
    <property type="term" value="P:L-serine biosynthetic process"/>
    <property type="evidence" value="ECO:0007669"/>
    <property type="project" value="UniProtKB-KW"/>
</dbReference>
<dbReference type="GO" id="GO:0036424">
    <property type="term" value="F:L-phosphoserine phosphatase activity"/>
    <property type="evidence" value="ECO:0007669"/>
    <property type="project" value="InterPro"/>
</dbReference>
<evidence type="ECO:0000313" key="17">
    <source>
        <dbReference type="Proteomes" id="UP000030856"/>
    </source>
</evidence>
<comment type="pathway">
    <text evidence="2">Amino-acid biosynthesis; L-serine biosynthesis; L-serine from 3-phospho-D-glycerate: step 3/3.</text>
</comment>
<evidence type="ECO:0000259" key="15">
    <source>
        <dbReference type="PROSITE" id="PS51671"/>
    </source>
</evidence>
<evidence type="ECO:0000256" key="11">
    <source>
        <dbReference type="ARBA" id="ARBA00031693"/>
    </source>
</evidence>
<dbReference type="NCBIfam" id="TIGR01488">
    <property type="entry name" value="HAD-SF-IB"/>
    <property type="match status" value="1"/>
</dbReference>
<dbReference type="PANTHER" id="PTHR43344">
    <property type="entry name" value="PHOSPHOSERINE PHOSPHATASE"/>
    <property type="match status" value="1"/>
</dbReference>
<evidence type="ECO:0000256" key="10">
    <source>
        <dbReference type="ARBA" id="ARBA00023299"/>
    </source>
</evidence>
<evidence type="ECO:0000256" key="4">
    <source>
        <dbReference type="ARBA" id="ARBA00012640"/>
    </source>
</evidence>
<dbReference type="SUPFAM" id="SSF55021">
    <property type="entry name" value="ACT-like"/>
    <property type="match status" value="1"/>
</dbReference>
<keyword evidence="7" id="KW-0479">Metal-binding</keyword>
<feature type="active site" description="Nucleophile" evidence="14">
    <location>
        <position position="216"/>
    </location>
</feature>
<evidence type="ECO:0000256" key="9">
    <source>
        <dbReference type="ARBA" id="ARBA00022842"/>
    </source>
</evidence>
<dbReference type="Gene3D" id="3.30.70.260">
    <property type="match status" value="2"/>
</dbReference>
<evidence type="ECO:0000256" key="3">
    <source>
        <dbReference type="ARBA" id="ARBA00009184"/>
    </source>
</evidence>
<dbReference type="InterPro" id="IPR049148">
    <property type="entry name" value="PSP_ACT"/>
</dbReference>
<evidence type="ECO:0000256" key="14">
    <source>
        <dbReference type="PIRSR" id="PIRSR604469-1"/>
    </source>
</evidence>
<dbReference type="Pfam" id="PF21086">
    <property type="entry name" value="ACT_PSP_2"/>
    <property type="match status" value="1"/>
</dbReference>
<dbReference type="CDD" id="cd07500">
    <property type="entry name" value="HAD_PSP"/>
    <property type="match status" value="1"/>
</dbReference>
<evidence type="ECO:0000256" key="8">
    <source>
        <dbReference type="ARBA" id="ARBA00022801"/>
    </source>
</evidence>
<dbReference type="Pfam" id="PF00702">
    <property type="entry name" value="Hydrolase"/>
    <property type="match status" value="1"/>
</dbReference>
<comment type="catalytic activity">
    <reaction evidence="12">
        <text>O-phospho-L-serine + H2O = L-serine + phosphate</text>
        <dbReference type="Rhea" id="RHEA:21208"/>
        <dbReference type="ChEBI" id="CHEBI:15377"/>
        <dbReference type="ChEBI" id="CHEBI:33384"/>
        <dbReference type="ChEBI" id="CHEBI:43474"/>
        <dbReference type="ChEBI" id="CHEBI:57524"/>
        <dbReference type="EC" id="3.1.3.3"/>
    </reaction>
</comment>
<dbReference type="STRING" id="2340.JV46_05880"/>
<reference evidence="16 17" key="1">
    <citation type="journal article" date="2014" name="BMC Genomics">
        <title>The genome of the intracellular bacterium of the coastal bivalve, Solemya velum: a blueprint for thriving in and out of symbiosis.</title>
        <authorList>
            <person name="Dmytrenko O."/>
            <person name="Russell S.L."/>
            <person name="Loo W.T."/>
            <person name="Fontanez K.M."/>
            <person name="Liao L."/>
            <person name="Roeselers G."/>
            <person name="Sharma R."/>
            <person name="Stewart F.J."/>
            <person name="Newton I.L."/>
            <person name="Woyke T."/>
            <person name="Wu D."/>
            <person name="Lang J.M."/>
            <person name="Eisen J.A."/>
            <person name="Cavanaugh C.M."/>
        </authorList>
    </citation>
    <scope>NUCLEOTIDE SEQUENCE [LARGE SCALE GENOMIC DNA]</scope>
    <source>
        <strain evidence="16 17">WH</strain>
    </source>
</reference>
<dbReference type="GO" id="GO:0005737">
    <property type="term" value="C:cytoplasm"/>
    <property type="evidence" value="ECO:0007669"/>
    <property type="project" value="TreeGrafter"/>
</dbReference>
<comment type="caution">
    <text evidence="16">The sequence shown here is derived from an EMBL/GenBank/DDBJ whole genome shotgun (WGS) entry which is preliminary data.</text>
</comment>
<feature type="active site" description="Proton donor" evidence="14">
    <location>
        <position position="218"/>
    </location>
</feature>
<dbReference type="AlphaFoldDB" id="A0A0B0H979"/>